<keyword evidence="6" id="KW-0175">Coiled coil</keyword>
<evidence type="ECO:0000256" key="5">
    <source>
        <dbReference type="ARBA" id="ARBA00034247"/>
    </source>
</evidence>
<dbReference type="HOGENOM" id="CLU_000445_11_17_7"/>
<keyword evidence="9" id="KW-1185">Reference proteome</keyword>
<dbReference type="Pfam" id="PF01814">
    <property type="entry name" value="Hemerythrin"/>
    <property type="match status" value="1"/>
</dbReference>
<dbReference type="InterPro" id="IPR050469">
    <property type="entry name" value="Diguanylate_Cyclase"/>
</dbReference>
<dbReference type="GO" id="GO:0005886">
    <property type="term" value="C:plasma membrane"/>
    <property type="evidence" value="ECO:0007669"/>
    <property type="project" value="TreeGrafter"/>
</dbReference>
<evidence type="ECO:0000256" key="1">
    <source>
        <dbReference type="ARBA" id="ARBA00010587"/>
    </source>
</evidence>
<dbReference type="eggNOG" id="COG2703">
    <property type="taxonomic scope" value="Bacteria"/>
</dbReference>
<dbReference type="SUPFAM" id="SSF55073">
    <property type="entry name" value="Nucleotide cyclase"/>
    <property type="match status" value="1"/>
</dbReference>
<evidence type="ECO:0000256" key="3">
    <source>
        <dbReference type="ARBA" id="ARBA00022723"/>
    </source>
</evidence>
<dbReference type="SUPFAM" id="SSF47188">
    <property type="entry name" value="Hemerythrin-like"/>
    <property type="match status" value="1"/>
</dbReference>
<protein>
    <recommendedName>
        <fullName evidence="2">diguanylate cyclase</fullName>
        <ecNumber evidence="2">2.7.7.65</ecNumber>
    </recommendedName>
</protein>
<sequence>MFMKTFIWDKTFTTGISKIDEQHHHIVEVINKFVFAFSENTIDKDFILHVSKELMDYAQNHFKTEEKIMLAEKLDPLFISQHIDTHNAFSQQIKIFTTNPDFTNHNFFRQILAFLIHWLDDHILNIDQSMARQITAIKNGISPALAYRQEQEQNTRHNEPLLLALNQLFETVSLRNNELSQLNRNLEQQVQERTTELRKANRDLEKISQTDPLTELANRRYAMDQIHLLWDKSKIASHPLCCFIIDVDCFKEVNDTYGHDAGDLVLKNIAKILVDSVRARDIVCRLGGDEFFIICPRTPLKEGMEIARRIRKNVSQTKTVFGNNYWQGSVSIGVACNNEEINKVSDLLKAADEGAYMAKNDGRNCVRSKMIKIR</sequence>
<dbReference type="STRING" id="177439.DP2039"/>
<dbReference type="NCBIfam" id="TIGR02481">
    <property type="entry name" value="hemeryth_dom"/>
    <property type="match status" value="1"/>
</dbReference>
<dbReference type="InterPro" id="IPR000160">
    <property type="entry name" value="GGDEF_dom"/>
</dbReference>
<evidence type="ECO:0000256" key="2">
    <source>
        <dbReference type="ARBA" id="ARBA00012528"/>
    </source>
</evidence>
<keyword evidence="3" id="KW-0479">Metal-binding</keyword>
<dbReference type="EMBL" id="CR522870">
    <property type="protein sequence ID" value="CAG36768.1"/>
    <property type="molecule type" value="Genomic_DNA"/>
</dbReference>
<evidence type="ECO:0000313" key="9">
    <source>
        <dbReference type="Proteomes" id="UP000000602"/>
    </source>
</evidence>
<dbReference type="PANTHER" id="PTHR45138:SF9">
    <property type="entry name" value="DIGUANYLATE CYCLASE DGCM-RELATED"/>
    <property type="match status" value="1"/>
</dbReference>
<feature type="domain" description="GGDEF" evidence="7">
    <location>
        <begin position="238"/>
        <end position="371"/>
    </location>
</feature>
<dbReference type="InterPro" id="IPR043128">
    <property type="entry name" value="Rev_trsase/Diguanyl_cyclase"/>
</dbReference>
<dbReference type="Gene3D" id="3.30.70.270">
    <property type="match status" value="1"/>
</dbReference>
<feature type="coiled-coil region" evidence="6">
    <location>
        <begin position="169"/>
        <end position="210"/>
    </location>
</feature>
<evidence type="ECO:0000259" key="7">
    <source>
        <dbReference type="PROSITE" id="PS50887"/>
    </source>
</evidence>
<dbReference type="GO" id="GO:0046872">
    <property type="term" value="F:metal ion binding"/>
    <property type="evidence" value="ECO:0007669"/>
    <property type="project" value="UniProtKB-KW"/>
</dbReference>
<comment type="similarity">
    <text evidence="1">Belongs to the hemerythrin family.</text>
</comment>
<proteinExistence type="inferred from homology"/>
<dbReference type="PROSITE" id="PS50887">
    <property type="entry name" value="GGDEF"/>
    <property type="match status" value="1"/>
</dbReference>
<organism evidence="8 9">
    <name type="scientific">Desulfotalea psychrophila (strain LSv54 / DSM 12343)</name>
    <dbReference type="NCBI Taxonomy" id="177439"/>
    <lineage>
        <taxon>Bacteria</taxon>
        <taxon>Pseudomonadati</taxon>
        <taxon>Thermodesulfobacteriota</taxon>
        <taxon>Desulfobulbia</taxon>
        <taxon>Desulfobulbales</taxon>
        <taxon>Desulfocapsaceae</taxon>
        <taxon>Desulfotalea</taxon>
    </lineage>
</organism>
<dbReference type="InterPro" id="IPR012312">
    <property type="entry name" value="Hemerythrin-like"/>
</dbReference>
<dbReference type="Gene3D" id="1.20.120.50">
    <property type="entry name" value="Hemerythrin-like"/>
    <property type="match status" value="1"/>
</dbReference>
<dbReference type="FunFam" id="3.30.70.270:FF:000001">
    <property type="entry name" value="Diguanylate cyclase domain protein"/>
    <property type="match status" value="1"/>
</dbReference>
<comment type="catalytic activity">
    <reaction evidence="5">
        <text>2 GTP = 3',3'-c-di-GMP + 2 diphosphate</text>
        <dbReference type="Rhea" id="RHEA:24898"/>
        <dbReference type="ChEBI" id="CHEBI:33019"/>
        <dbReference type="ChEBI" id="CHEBI:37565"/>
        <dbReference type="ChEBI" id="CHEBI:58805"/>
        <dbReference type="EC" id="2.7.7.65"/>
    </reaction>
</comment>
<dbReference type="KEGG" id="dps:DP2039"/>
<gene>
    <name evidence="8" type="ordered locus">DP2039</name>
</gene>
<dbReference type="Proteomes" id="UP000000602">
    <property type="component" value="Chromosome"/>
</dbReference>
<dbReference type="EC" id="2.7.7.65" evidence="2"/>
<dbReference type="NCBIfam" id="TIGR00254">
    <property type="entry name" value="GGDEF"/>
    <property type="match status" value="1"/>
</dbReference>
<accession>Q6ALK7</accession>
<dbReference type="SMART" id="SM00267">
    <property type="entry name" value="GGDEF"/>
    <property type="match status" value="1"/>
</dbReference>
<dbReference type="InterPro" id="IPR035938">
    <property type="entry name" value="Hemerythrin-like_sf"/>
</dbReference>
<dbReference type="CDD" id="cd12107">
    <property type="entry name" value="Hemerythrin"/>
    <property type="match status" value="1"/>
</dbReference>
<dbReference type="GO" id="GO:1902201">
    <property type="term" value="P:negative regulation of bacterial-type flagellum-dependent cell motility"/>
    <property type="evidence" value="ECO:0007669"/>
    <property type="project" value="TreeGrafter"/>
</dbReference>
<evidence type="ECO:0000256" key="4">
    <source>
        <dbReference type="ARBA" id="ARBA00023004"/>
    </source>
</evidence>
<name>Q6ALK7_DESPS</name>
<dbReference type="GO" id="GO:0052621">
    <property type="term" value="F:diguanylate cyclase activity"/>
    <property type="evidence" value="ECO:0007669"/>
    <property type="project" value="UniProtKB-EC"/>
</dbReference>
<dbReference type="eggNOG" id="COG3706">
    <property type="taxonomic scope" value="Bacteria"/>
</dbReference>
<reference evidence="9" key="1">
    <citation type="journal article" date="2004" name="Environ. Microbiol.">
        <title>The genome of Desulfotalea psychrophila, a sulfate-reducing bacterium from permanently cold Arctic sediments.</title>
        <authorList>
            <person name="Rabus R."/>
            <person name="Ruepp A."/>
            <person name="Frickey T."/>
            <person name="Rattei T."/>
            <person name="Fartmann B."/>
            <person name="Stark M."/>
            <person name="Bauer M."/>
            <person name="Zibat A."/>
            <person name="Lombardot T."/>
            <person name="Becker I."/>
            <person name="Amann J."/>
            <person name="Gellner K."/>
            <person name="Teeling H."/>
            <person name="Leuschner W.D."/>
            <person name="Gloeckner F.-O."/>
            <person name="Lupas A.N."/>
            <person name="Amann R."/>
            <person name="Klenk H.-P."/>
        </authorList>
    </citation>
    <scope>NUCLEOTIDE SEQUENCE [LARGE SCALE GENOMIC DNA]</scope>
    <source>
        <strain evidence="9">DSM 12343 / LSv54</strain>
    </source>
</reference>
<dbReference type="AlphaFoldDB" id="Q6ALK7"/>
<dbReference type="Pfam" id="PF00990">
    <property type="entry name" value="GGDEF"/>
    <property type="match status" value="1"/>
</dbReference>
<dbReference type="InterPro" id="IPR029787">
    <property type="entry name" value="Nucleotide_cyclase"/>
</dbReference>
<dbReference type="CDD" id="cd01949">
    <property type="entry name" value="GGDEF"/>
    <property type="match status" value="1"/>
</dbReference>
<evidence type="ECO:0000313" key="8">
    <source>
        <dbReference type="EMBL" id="CAG36768.1"/>
    </source>
</evidence>
<keyword evidence="4" id="KW-0408">Iron</keyword>
<dbReference type="GO" id="GO:0043709">
    <property type="term" value="P:cell adhesion involved in single-species biofilm formation"/>
    <property type="evidence" value="ECO:0007669"/>
    <property type="project" value="TreeGrafter"/>
</dbReference>
<dbReference type="InterPro" id="IPR012827">
    <property type="entry name" value="Hemerythrin_metal-bd"/>
</dbReference>
<evidence type="ECO:0000256" key="6">
    <source>
        <dbReference type="SAM" id="Coils"/>
    </source>
</evidence>
<dbReference type="PANTHER" id="PTHR45138">
    <property type="entry name" value="REGULATORY COMPONENTS OF SENSORY TRANSDUCTION SYSTEM"/>
    <property type="match status" value="1"/>
</dbReference>